<proteinExistence type="predicted"/>
<feature type="domain" description="HTH tetR-type" evidence="4">
    <location>
        <begin position="11"/>
        <end position="71"/>
    </location>
</feature>
<evidence type="ECO:0000256" key="1">
    <source>
        <dbReference type="ARBA" id="ARBA00023125"/>
    </source>
</evidence>
<evidence type="ECO:0000256" key="2">
    <source>
        <dbReference type="PROSITE-ProRule" id="PRU00335"/>
    </source>
</evidence>
<organism evidence="5 6">
    <name type="scientific">Sinorhizobium americanum</name>
    <dbReference type="NCBI Taxonomy" id="194963"/>
    <lineage>
        <taxon>Bacteria</taxon>
        <taxon>Pseudomonadati</taxon>
        <taxon>Pseudomonadota</taxon>
        <taxon>Alphaproteobacteria</taxon>
        <taxon>Hyphomicrobiales</taxon>
        <taxon>Rhizobiaceae</taxon>
        <taxon>Sinorhizobium/Ensifer group</taxon>
        <taxon>Sinorhizobium</taxon>
    </lineage>
</organism>
<dbReference type="InterPro" id="IPR009057">
    <property type="entry name" value="Homeodomain-like_sf"/>
</dbReference>
<dbReference type="RefSeq" id="WP_052035624.1">
    <property type="nucleotide sequence ID" value="NZ_SLVU01000002.1"/>
</dbReference>
<accession>A0A4R2C2Y7</accession>
<comment type="caution">
    <text evidence="5">The sequence shown here is derived from an EMBL/GenBank/DDBJ whole genome shotgun (WGS) entry which is preliminary data.</text>
</comment>
<name>A0A4R2C2Y7_9HYPH</name>
<feature type="compositionally biased region" description="Polar residues" evidence="3">
    <location>
        <begin position="186"/>
        <end position="199"/>
    </location>
</feature>
<dbReference type="Pfam" id="PF00440">
    <property type="entry name" value="TetR_N"/>
    <property type="match status" value="1"/>
</dbReference>
<sequence length="206" mass="22560">MNTTLRERQLQATHDLIIEVAMRLMHDNPDGPFSHEAVAAAAGIGARTVYRHFPSRDDLLQAMWIRLRDETGTRFPVSEEEIVPLTRTVFGNFDRHEALVRASLQTTGSAIRDRGAIEGRPAFQKSLSAILDGLSPKEQRRLVAVCLAIYSAPFWQLLRDRGVLSGPEAAGAAAWAIDTILQAARSASQEKTAGKTATPTEEGEEA</sequence>
<evidence type="ECO:0000256" key="3">
    <source>
        <dbReference type="SAM" id="MobiDB-lite"/>
    </source>
</evidence>
<dbReference type="AlphaFoldDB" id="A0A4R2C2Y7"/>
<dbReference type="GO" id="GO:0003677">
    <property type="term" value="F:DNA binding"/>
    <property type="evidence" value="ECO:0007669"/>
    <property type="project" value="UniProtKB-UniRule"/>
</dbReference>
<dbReference type="Gene3D" id="1.10.357.10">
    <property type="entry name" value="Tetracycline Repressor, domain 2"/>
    <property type="match status" value="1"/>
</dbReference>
<feature type="region of interest" description="Disordered" evidence="3">
    <location>
        <begin position="186"/>
        <end position="206"/>
    </location>
</feature>
<feature type="DNA-binding region" description="H-T-H motif" evidence="2">
    <location>
        <begin position="34"/>
        <end position="53"/>
    </location>
</feature>
<evidence type="ECO:0000259" key="4">
    <source>
        <dbReference type="PROSITE" id="PS50977"/>
    </source>
</evidence>
<evidence type="ECO:0000313" key="6">
    <source>
        <dbReference type="Proteomes" id="UP000295043"/>
    </source>
</evidence>
<keyword evidence="1 2" id="KW-0238">DNA-binding</keyword>
<dbReference type="PROSITE" id="PS50977">
    <property type="entry name" value="HTH_TETR_2"/>
    <property type="match status" value="1"/>
</dbReference>
<dbReference type="SUPFAM" id="SSF46689">
    <property type="entry name" value="Homeodomain-like"/>
    <property type="match status" value="1"/>
</dbReference>
<evidence type="ECO:0000313" key="5">
    <source>
        <dbReference type="EMBL" id="TCN33965.1"/>
    </source>
</evidence>
<dbReference type="InterPro" id="IPR001647">
    <property type="entry name" value="HTH_TetR"/>
</dbReference>
<dbReference type="EMBL" id="SLVU01000002">
    <property type="protein sequence ID" value="TCN33965.1"/>
    <property type="molecule type" value="Genomic_DNA"/>
</dbReference>
<gene>
    <name evidence="5" type="ORF">EV184_102276</name>
</gene>
<dbReference type="Proteomes" id="UP000295043">
    <property type="component" value="Unassembled WGS sequence"/>
</dbReference>
<protein>
    <submittedName>
        <fullName evidence="5">TetR family transcriptional regulator</fullName>
    </submittedName>
</protein>
<reference evidence="5 6" key="1">
    <citation type="submission" date="2019-03" db="EMBL/GenBank/DDBJ databases">
        <title>Genomic Encyclopedia of Type Strains, Phase IV (KMG-V): Genome sequencing to study the core and pangenomes of soil and plant-associated prokaryotes.</title>
        <authorList>
            <person name="Whitman W."/>
        </authorList>
    </citation>
    <scope>NUCLEOTIDE SEQUENCE [LARGE SCALE GENOMIC DNA]</scope>
    <source>
        <strain evidence="5 6">23C40</strain>
    </source>
</reference>
<dbReference type="PRINTS" id="PR00455">
    <property type="entry name" value="HTHTETR"/>
</dbReference>